<sequence>MGKSALRGLLGSISVVVFLYALLISTYFNYNSSKLIFVSEFIFPLGCSVIAALFIDKERMSKFFISAAVYVIASLGLVIGLEKYGLLKYIYRIFYGISTDSPYDEQRFTILIMAGAAALLGIFIACVISIVNTIRIKKLIDSLEVK</sequence>
<keyword evidence="3" id="KW-1185">Reference proteome</keyword>
<dbReference type="RefSeq" id="WP_102365626.1">
    <property type="nucleotide sequence ID" value="NZ_CP020991.1"/>
</dbReference>
<dbReference type="AlphaFoldDB" id="A0A2K9P454"/>
<feature type="transmembrane region" description="Helical" evidence="1">
    <location>
        <begin position="108"/>
        <end position="131"/>
    </location>
</feature>
<dbReference type="GeneID" id="98062659"/>
<proteinExistence type="predicted"/>
<evidence type="ECO:0000313" key="2">
    <source>
        <dbReference type="EMBL" id="AUO19418.1"/>
    </source>
</evidence>
<accession>A0A2K9P454</accession>
<feature type="transmembrane region" description="Helical" evidence="1">
    <location>
        <begin position="9"/>
        <end position="30"/>
    </location>
</feature>
<keyword evidence="1" id="KW-0812">Transmembrane</keyword>
<keyword evidence="1" id="KW-0472">Membrane</keyword>
<evidence type="ECO:0000313" key="3">
    <source>
        <dbReference type="Proteomes" id="UP000235589"/>
    </source>
</evidence>
<protein>
    <submittedName>
        <fullName evidence="2">Uncharacterized protein</fullName>
    </submittedName>
</protein>
<gene>
    <name evidence="2" type="ORF">B9O19_01257</name>
</gene>
<feature type="transmembrane region" description="Helical" evidence="1">
    <location>
        <begin position="63"/>
        <end position="81"/>
    </location>
</feature>
<dbReference type="Proteomes" id="UP000235589">
    <property type="component" value="Chromosome"/>
</dbReference>
<name>A0A2K9P454_9FIRM</name>
<dbReference type="KEGG" id="mpec:B9O19_01257"/>
<reference evidence="2 3" key="1">
    <citation type="submission" date="2017-04" db="EMBL/GenBank/DDBJ databases">
        <title>Monoglobus pectinilyticus 14 draft genome.</title>
        <authorList>
            <person name="Kim C."/>
            <person name="Rosendale D.I."/>
            <person name="Kelly W.J."/>
            <person name="Tannock G.W."/>
            <person name="Patchett M.L."/>
            <person name="Jordens J.Z."/>
        </authorList>
    </citation>
    <scope>NUCLEOTIDE SEQUENCE [LARGE SCALE GENOMIC DNA]</scope>
    <source>
        <strain evidence="2 3">14</strain>
    </source>
</reference>
<dbReference type="EMBL" id="CP020991">
    <property type="protein sequence ID" value="AUO19418.1"/>
    <property type="molecule type" value="Genomic_DNA"/>
</dbReference>
<organism evidence="2 3">
    <name type="scientific">Monoglobus pectinilyticus</name>
    <dbReference type="NCBI Taxonomy" id="1981510"/>
    <lineage>
        <taxon>Bacteria</taxon>
        <taxon>Bacillati</taxon>
        <taxon>Bacillota</taxon>
        <taxon>Clostridia</taxon>
        <taxon>Monoglobales</taxon>
        <taxon>Monoglobaceae</taxon>
        <taxon>Monoglobus</taxon>
    </lineage>
</organism>
<evidence type="ECO:0000256" key="1">
    <source>
        <dbReference type="SAM" id="Phobius"/>
    </source>
</evidence>
<keyword evidence="1" id="KW-1133">Transmembrane helix</keyword>
<feature type="transmembrane region" description="Helical" evidence="1">
    <location>
        <begin position="36"/>
        <end position="56"/>
    </location>
</feature>